<dbReference type="GO" id="GO:0052381">
    <property type="term" value="F:tRNA dimethylallyltransferase activity"/>
    <property type="evidence" value="ECO:0007669"/>
    <property type="project" value="UniProtKB-UniRule"/>
</dbReference>
<dbReference type="Pfam" id="PF01715">
    <property type="entry name" value="IPPT"/>
    <property type="match status" value="1"/>
</dbReference>
<dbReference type="AlphaFoldDB" id="F8N8F8"/>
<accession>F8N8F8</accession>
<keyword evidence="15" id="KW-1185">Reference proteome</keyword>
<dbReference type="EC" id="2.5.1.75" evidence="10"/>
<feature type="binding site" evidence="10">
    <location>
        <begin position="6"/>
        <end position="11"/>
    </location>
    <ligand>
        <name>substrate</name>
    </ligand>
</feature>
<evidence type="ECO:0000256" key="4">
    <source>
        <dbReference type="ARBA" id="ARBA00022679"/>
    </source>
</evidence>
<protein>
    <recommendedName>
        <fullName evidence="10">tRNA dimethylallyltransferase</fullName>
        <ecNumber evidence="10">2.5.1.75</ecNumber>
    </recommendedName>
    <alternativeName>
        <fullName evidence="10">Dimethylallyl diphosphate:tRNA dimethylallyltransferase</fullName>
        <shortName evidence="10">DMAPP:tRNA dimethylallyltransferase</shortName>
        <shortName evidence="10">DMATase</shortName>
    </alternativeName>
    <alternativeName>
        <fullName evidence="10">Isopentenyl-diphosphate:tRNA isopentenyltransferase</fullName>
        <shortName evidence="10">IPP transferase</shortName>
        <shortName evidence="10">IPPT</shortName>
        <shortName evidence="10">IPTase</shortName>
    </alternativeName>
</protein>
<dbReference type="EMBL" id="GL945017">
    <property type="protein sequence ID" value="EGN56525.1"/>
    <property type="molecule type" value="Genomic_DNA"/>
</dbReference>
<dbReference type="GO" id="GO:0006400">
    <property type="term" value="P:tRNA modification"/>
    <property type="evidence" value="ECO:0007669"/>
    <property type="project" value="TreeGrafter"/>
</dbReference>
<gene>
    <name evidence="10" type="primary">miaA</name>
    <name evidence="14" type="ORF">Premu_1085</name>
</gene>
<dbReference type="Gene3D" id="1.10.20.140">
    <property type="match status" value="1"/>
</dbReference>
<reference evidence="15" key="1">
    <citation type="journal article" date="2011" name="Stand. Genomic Sci.">
        <title>Non-contiguous finished genome sequence of the opportunistic oral pathogen Prevotella multisaccharivorax type strain (PPPA20).</title>
        <authorList>
            <person name="Pati A."/>
            <person name="Gronow S."/>
            <person name="Lu M."/>
            <person name="Lapidus A."/>
            <person name="Nolan M."/>
            <person name="Lucas S."/>
            <person name="Hammon N."/>
            <person name="Deshpande S."/>
            <person name="Cheng J.F."/>
            <person name="Tapia R."/>
            <person name="Han C."/>
            <person name="Goodwin L."/>
            <person name="Pitluck S."/>
            <person name="Liolios K."/>
            <person name="Pagani I."/>
            <person name="Mavromatis K."/>
            <person name="Mikhailova N."/>
            <person name="Huntemann M."/>
            <person name="Chen A."/>
            <person name="Palaniappan K."/>
            <person name="Land M."/>
            <person name="Hauser L."/>
            <person name="Detter J.C."/>
            <person name="Brambilla E.M."/>
            <person name="Rohde M."/>
            <person name="Goker M."/>
            <person name="Woyke T."/>
            <person name="Bristow J."/>
            <person name="Eisen J.A."/>
            <person name="Markowitz V."/>
            <person name="Hugenholtz P."/>
            <person name="Kyrpides N.C."/>
            <person name="Klenk H.P."/>
            <person name="Ivanova N."/>
        </authorList>
    </citation>
    <scope>NUCLEOTIDE SEQUENCE [LARGE SCALE GENOMIC DNA]</scope>
    <source>
        <strain evidence="15">DSM 17128</strain>
    </source>
</reference>
<evidence type="ECO:0000256" key="13">
    <source>
        <dbReference type="RuleBase" id="RU003785"/>
    </source>
</evidence>
<evidence type="ECO:0000313" key="14">
    <source>
        <dbReference type="EMBL" id="EGN56525.1"/>
    </source>
</evidence>
<dbReference type="Proteomes" id="UP000002772">
    <property type="component" value="Unassembled WGS sequence"/>
</dbReference>
<feature type="binding site" evidence="10">
    <location>
        <begin position="4"/>
        <end position="11"/>
    </location>
    <ligand>
        <name>ATP</name>
        <dbReference type="ChEBI" id="CHEBI:30616"/>
    </ligand>
</feature>
<evidence type="ECO:0000256" key="9">
    <source>
        <dbReference type="ARBA" id="ARBA00049563"/>
    </source>
</evidence>
<dbReference type="NCBIfam" id="TIGR00174">
    <property type="entry name" value="miaA"/>
    <property type="match status" value="1"/>
</dbReference>
<dbReference type="eggNOG" id="COG0324">
    <property type="taxonomic scope" value="Bacteria"/>
</dbReference>
<feature type="site" description="Interaction with substrate tRNA" evidence="10">
    <location>
        <position position="123"/>
    </location>
</feature>
<dbReference type="InterPro" id="IPR018022">
    <property type="entry name" value="IPT"/>
</dbReference>
<evidence type="ECO:0000256" key="10">
    <source>
        <dbReference type="HAMAP-Rule" id="MF_00185"/>
    </source>
</evidence>
<sequence length="303" mass="35192">MLLGPTGVGKSEAALTIARYLGSPIINADSRQIYAEIPIGTAAPTPLQQEKVRHYFVGNHSIDDYYSASLYEEDCLSLIERLFHGTEDGTLHQSLLLTGGSMMYIDAVCKGIDDIPTINEETRQWMKQRLESEGLEKLVEELHRMDPDYWAIVDKNNPRRVIHALEICHQSRHTYSYYRKGSVKRRPFHIVKIGLNRPRGEMYERINNRVVKMVDDGLVNEALSVYDRRELNALNTVGYKEMFDYLDGLISLHEAIRQIQSNTRRYMRKQLTWFKKDVDIQWFNPDHLKDIIQLITNHNQNAL</sequence>
<dbReference type="InterPro" id="IPR039657">
    <property type="entry name" value="Dimethylallyltransferase"/>
</dbReference>
<evidence type="ECO:0000256" key="11">
    <source>
        <dbReference type="RuleBase" id="RU003783"/>
    </source>
</evidence>
<dbReference type="GO" id="GO:0005524">
    <property type="term" value="F:ATP binding"/>
    <property type="evidence" value="ECO:0007669"/>
    <property type="project" value="UniProtKB-UniRule"/>
</dbReference>
<dbReference type="PANTHER" id="PTHR11088">
    <property type="entry name" value="TRNA DIMETHYLALLYLTRANSFERASE"/>
    <property type="match status" value="1"/>
</dbReference>
<evidence type="ECO:0000313" key="15">
    <source>
        <dbReference type="Proteomes" id="UP000002772"/>
    </source>
</evidence>
<dbReference type="SUPFAM" id="SSF52540">
    <property type="entry name" value="P-loop containing nucleoside triphosphate hydrolases"/>
    <property type="match status" value="2"/>
</dbReference>
<organism evidence="14 15">
    <name type="scientific">Hallella multisaccharivorax DSM 17128</name>
    <dbReference type="NCBI Taxonomy" id="688246"/>
    <lineage>
        <taxon>Bacteria</taxon>
        <taxon>Pseudomonadati</taxon>
        <taxon>Bacteroidota</taxon>
        <taxon>Bacteroidia</taxon>
        <taxon>Bacteroidales</taxon>
        <taxon>Prevotellaceae</taxon>
        <taxon>Hallella</taxon>
    </lineage>
</organism>
<evidence type="ECO:0000256" key="7">
    <source>
        <dbReference type="ARBA" id="ARBA00022840"/>
    </source>
</evidence>
<dbReference type="PANTHER" id="PTHR11088:SF60">
    <property type="entry name" value="TRNA DIMETHYLALLYLTRANSFERASE"/>
    <property type="match status" value="1"/>
</dbReference>
<feature type="region of interest" description="Interaction with substrate tRNA" evidence="10">
    <location>
        <begin position="29"/>
        <end position="32"/>
    </location>
</feature>
<evidence type="ECO:0000256" key="3">
    <source>
        <dbReference type="ARBA" id="ARBA00005842"/>
    </source>
</evidence>
<dbReference type="Gene3D" id="3.40.50.300">
    <property type="entry name" value="P-loop containing nucleotide triphosphate hydrolases"/>
    <property type="match status" value="1"/>
</dbReference>
<comment type="cofactor">
    <cofactor evidence="1 10">
        <name>Mg(2+)</name>
        <dbReference type="ChEBI" id="CHEBI:18420"/>
    </cofactor>
</comment>
<keyword evidence="4 10" id="KW-0808">Transferase</keyword>
<dbReference type="HOGENOM" id="CLU_032616_0_1_10"/>
<evidence type="ECO:0000256" key="8">
    <source>
        <dbReference type="ARBA" id="ARBA00022842"/>
    </source>
</evidence>
<evidence type="ECO:0000256" key="6">
    <source>
        <dbReference type="ARBA" id="ARBA00022741"/>
    </source>
</evidence>
<keyword evidence="5 10" id="KW-0819">tRNA processing</keyword>
<evidence type="ECO:0000256" key="12">
    <source>
        <dbReference type="RuleBase" id="RU003784"/>
    </source>
</evidence>
<comment type="subunit">
    <text evidence="10">Monomer.</text>
</comment>
<evidence type="ECO:0000256" key="2">
    <source>
        <dbReference type="ARBA" id="ARBA00003213"/>
    </source>
</evidence>
<keyword evidence="6 10" id="KW-0547">Nucleotide-binding</keyword>
<comment type="similarity">
    <text evidence="3 10 13">Belongs to the IPP transferase family.</text>
</comment>
<proteinExistence type="inferred from homology"/>
<evidence type="ECO:0000256" key="1">
    <source>
        <dbReference type="ARBA" id="ARBA00001946"/>
    </source>
</evidence>
<keyword evidence="7 10" id="KW-0067">ATP-binding</keyword>
<feature type="site" description="Interaction with substrate tRNA" evidence="10">
    <location>
        <position position="101"/>
    </location>
</feature>
<dbReference type="STRING" id="688246.Premu_1085"/>
<keyword evidence="8 10" id="KW-0460">Magnesium</keyword>
<dbReference type="HAMAP" id="MF_00185">
    <property type="entry name" value="IPP_trans"/>
    <property type="match status" value="1"/>
</dbReference>
<evidence type="ECO:0000256" key="5">
    <source>
        <dbReference type="ARBA" id="ARBA00022694"/>
    </source>
</evidence>
<comment type="function">
    <text evidence="2 10 12">Catalyzes the transfer of a dimethylallyl group onto the adenine at position 37 in tRNAs that read codons beginning with uridine, leading to the formation of N6-(dimethylallyl)adenosine (i(6)A).</text>
</comment>
<comment type="catalytic activity">
    <reaction evidence="9 10 11">
        <text>adenosine(37) in tRNA + dimethylallyl diphosphate = N(6)-dimethylallyladenosine(37) in tRNA + diphosphate</text>
        <dbReference type="Rhea" id="RHEA:26482"/>
        <dbReference type="Rhea" id="RHEA-COMP:10162"/>
        <dbReference type="Rhea" id="RHEA-COMP:10375"/>
        <dbReference type="ChEBI" id="CHEBI:33019"/>
        <dbReference type="ChEBI" id="CHEBI:57623"/>
        <dbReference type="ChEBI" id="CHEBI:74411"/>
        <dbReference type="ChEBI" id="CHEBI:74415"/>
        <dbReference type="EC" id="2.5.1.75"/>
    </reaction>
</comment>
<comment type="caution">
    <text evidence="10">Lacks conserved residue(s) required for the propagation of feature annotation.</text>
</comment>
<dbReference type="InterPro" id="IPR027417">
    <property type="entry name" value="P-loop_NTPase"/>
</dbReference>
<name>F8N8F8_9BACT</name>